<protein>
    <submittedName>
        <fullName evidence="4">4-hydroxythreonine-4-phosphate dehydrogenase</fullName>
        <ecNumber evidence="4">1.1.1.262</ecNumber>
    </submittedName>
</protein>
<dbReference type="InterPro" id="IPR005255">
    <property type="entry name" value="PdxA_fam"/>
</dbReference>
<dbReference type="GO" id="GO:0046872">
    <property type="term" value="F:metal ion binding"/>
    <property type="evidence" value="ECO:0007669"/>
    <property type="project" value="UniProtKB-KW"/>
</dbReference>
<evidence type="ECO:0000256" key="1">
    <source>
        <dbReference type="ARBA" id="ARBA00022723"/>
    </source>
</evidence>
<dbReference type="GO" id="GO:0051287">
    <property type="term" value="F:NAD binding"/>
    <property type="evidence" value="ECO:0007669"/>
    <property type="project" value="InterPro"/>
</dbReference>
<dbReference type="AlphaFoldDB" id="A0A3B1DVE3"/>
<dbReference type="GO" id="GO:0050570">
    <property type="term" value="F:4-hydroxythreonine-4-phosphate dehydrogenase activity"/>
    <property type="evidence" value="ECO:0007669"/>
    <property type="project" value="UniProtKB-EC"/>
</dbReference>
<evidence type="ECO:0000256" key="2">
    <source>
        <dbReference type="ARBA" id="ARBA00023002"/>
    </source>
</evidence>
<feature type="non-terminal residue" evidence="4">
    <location>
        <position position="1"/>
    </location>
</feature>
<organism evidence="4">
    <name type="scientific">hydrothermal vent metagenome</name>
    <dbReference type="NCBI Taxonomy" id="652676"/>
    <lineage>
        <taxon>unclassified sequences</taxon>
        <taxon>metagenomes</taxon>
        <taxon>ecological metagenomes</taxon>
    </lineage>
</organism>
<dbReference type="SUPFAM" id="SSF53659">
    <property type="entry name" value="Isocitrate/Isopropylmalate dehydrogenase-like"/>
    <property type="match status" value="1"/>
</dbReference>
<keyword evidence="3" id="KW-0520">NAD</keyword>
<dbReference type="EMBL" id="UOGK01000343">
    <property type="protein sequence ID" value="VAX40154.1"/>
    <property type="molecule type" value="Genomic_DNA"/>
</dbReference>
<dbReference type="Pfam" id="PF04166">
    <property type="entry name" value="PdxA"/>
    <property type="match status" value="1"/>
</dbReference>
<evidence type="ECO:0000256" key="3">
    <source>
        <dbReference type="ARBA" id="ARBA00023027"/>
    </source>
</evidence>
<dbReference type="EC" id="1.1.1.262" evidence="4"/>
<keyword evidence="2 4" id="KW-0560">Oxidoreductase</keyword>
<proteinExistence type="predicted"/>
<dbReference type="PANTHER" id="PTHR30004:SF6">
    <property type="entry name" value="D-THREONATE 4-PHOSPHATE DEHYDROGENASE"/>
    <property type="match status" value="1"/>
</dbReference>
<sequence length="387" mass="41620">HLPRPIASLGHPLRRAEGDRTLADLQSSVRNDTPATRPVIAVTLGDPGSIGPEVIVKALTDREVRHAARWRIFGTGSALHAAAAKADIDPFWWRVACGSDLLETTRTHDVTLVDYEISDTHHSPPRAPAKHSGELSFRFVEDAIATAARPADDPLHAAGIVTGPISKEAWAMAGRSKYPGHTDLLATRFRAKRHGMMFVCDHCRVILTTAHLPLMEVRNQLTIGRVFDAIDLGNDACKQLGIARPRIAVCGLNPHAGEGGLLGDEEQRIITPAIEVARGHGIEASGPYPGDTVFRDAIPSPDGRRAKFDLVVAMYHDQGLIPLKLLYRDEAVNVTVGLPTVRTSPDHGTAFDIAGRNVAEAGSMRAAMLLAVRMVCAASQVAPLSEP</sequence>
<accession>A0A3B1DVE3</accession>
<name>A0A3B1DVE3_9ZZZZ</name>
<evidence type="ECO:0000313" key="4">
    <source>
        <dbReference type="EMBL" id="VAX40154.1"/>
    </source>
</evidence>
<reference evidence="4" key="1">
    <citation type="submission" date="2018-06" db="EMBL/GenBank/DDBJ databases">
        <authorList>
            <person name="Zhirakovskaya E."/>
        </authorList>
    </citation>
    <scope>NUCLEOTIDE SEQUENCE</scope>
</reference>
<gene>
    <name evidence="4" type="ORF">MNBD_PLANCTO03-589</name>
</gene>
<dbReference type="PANTHER" id="PTHR30004">
    <property type="entry name" value="4-HYDROXYTHREONINE-4-PHOSPHATE DEHYDROGENASE"/>
    <property type="match status" value="1"/>
</dbReference>
<dbReference type="NCBIfam" id="TIGR00557">
    <property type="entry name" value="pdxA"/>
    <property type="match status" value="1"/>
</dbReference>
<keyword evidence="1" id="KW-0479">Metal-binding</keyword>
<dbReference type="Gene3D" id="3.40.718.10">
    <property type="entry name" value="Isopropylmalate Dehydrogenase"/>
    <property type="match status" value="1"/>
</dbReference>